<dbReference type="GO" id="GO:0006417">
    <property type="term" value="P:regulation of translation"/>
    <property type="evidence" value="ECO:0007669"/>
    <property type="project" value="UniProtKB-KW"/>
</dbReference>
<reference evidence="5" key="5">
    <citation type="journal article" date="2021" name="G3 (Bethesda)">
        <title>Aegilops tauschii genome assembly Aet v5.0 features greater sequence contiguity and improved annotation.</title>
        <authorList>
            <person name="Wang L."/>
            <person name="Zhu T."/>
            <person name="Rodriguez J.C."/>
            <person name="Deal K.R."/>
            <person name="Dubcovsky J."/>
            <person name="McGuire P.E."/>
            <person name="Lux T."/>
            <person name="Spannagl M."/>
            <person name="Mayer K.F.X."/>
            <person name="Baldrich P."/>
            <person name="Meyers B.C."/>
            <person name="Huo N."/>
            <person name="Gu Y.Q."/>
            <person name="Zhou H."/>
            <person name="Devos K.M."/>
            <person name="Bennetzen J.L."/>
            <person name="Unver T."/>
            <person name="Budak H."/>
            <person name="Gulick P.J."/>
            <person name="Galiba G."/>
            <person name="Kalapos B."/>
            <person name="Nelson D.R."/>
            <person name="Li P."/>
            <person name="You F.M."/>
            <person name="Luo M.C."/>
            <person name="Dvorak J."/>
        </authorList>
    </citation>
    <scope>NUCLEOTIDE SEQUENCE [LARGE SCALE GENOMIC DNA]</scope>
    <source>
        <strain evidence="5">cv. AL8/78</strain>
    </source>
</reference>
<evidence type="ECO:0000313" key="5">
    <source>
        <dbReference type="EnsemblPlants" id="AET4Gv20655800.1"/>
    </source>
</evidence>
<accession>A0A453IRX2</accession>
<dbReference type="AlphaFoldDB" id="A0A453IRX2"/>
<dbReference type="PANTHER" id="PTHR12537">
    <property type="entry name" value="RNA BINDING PROTEIN PUMILIO-RELATED"/>
    <property type="match status" value="1"/>
</dbReference>
<dbReference type="SUPFAM" id="SSF48371">
    <property type="entry name" value="ARM repeat"/>
    <property type="match status" value="1"/>
</dbReference>
<reference evidence="5" key="3">
    <citation type="journal article" date="2017" name="Nature">
        <title>Genome sequence of the progenitor of the wheat D genome Aegilops tauschii.</title>
        <authorList>
            <person name="Luo M.C."/>
            <person name="Gu Y.Q."/>
            <person name="Puiu D."/>
            <person name="Wang H."/>
            <person name="Twardziok S.O."/>
            <person name="Deal K.R."/>
            <person name="Huo N."/>
            <person name="Zhu T."/>
            <person name="Wang L."/>
            <person name="Wang Y."/>
            <person name="McGuire P.E."/>
            <person name="Liu S."/>
            <person name="Long H."/>
            <person name="Ramasamy R.K."/>
            <person name="Rodriguez J.C."/>
            <person name="Van S.L."/>
            <person name="Yuan L."/>
            <person name="Wang Z."/>
            <person name="Xia Z."/>
            <person name="Xiao L."/>
            <person name="Anderson O.D."/>
            <person name="Ouyang S."/>
            <person name="Liang Y."/>
            <person name="Zimin A.V."/>
            <person name="Pertea G."/>
            <person name="Qi P."/>
            <person name="Bennetzen J.L."/>
            <person name="Dai X."/>
            <person name="Dawson M.W."/>
            <person name="Muller H.G."/>
            <person name="Kugler K."/>
            <person name="Rivarola-Duarte L."/>
            <person name="Spannagl M."/>
            <person name="Mayer K.F.X."/>
            <person name="Lu F.H."/>
            <person name="Bevan M.W."/>
            <person name="Leroy P."/>
            <person name="Li P."/>
            <person name="You F.M."/>
            <person name="Sun Q."/>
            <person name="Liu Z."/>
            <person name="Lyons E."/>
            <person name="Wicker T."/>
            <person name="Salzberg S.L."/>
            <person name="Devos K.M."/>
            <person name="Dvorak J."/>
        </authorList>
    </citation>
    <scope>NUCLEOTIDE SEQUENCE [LARGE SCALE GENOMIC DNA]</scope>
    <source>
        <strain evidence="5">cv. AL8/78</strain>
    </source>
</reference>
<proteinExistence type="predicted"/>
<keyword evidence="1" id="KW-0677">Repeat</keyword>
<dbReference type="Proteomes" id="UP000015105">
    <property type="component" value="Chromosome 4D"/>
</dbReference>
<dbReference type="Gene3D" id="1.25.10.10">
    <property type="entry name" value="Leucine-rich Repeat Variant"/>
    <property type="match status" value="1"/>
</dbReference>
<dbReference type="InterPro" id="IPR033133">
    <property type="entry name" value="PUM-HD"/>
</dbReference>
<dbReference type="PROSITE" id="PS50303">
    <property type="entry name" value="PUM_HD"/>
    <property type="match status" value="1"/>
</dbReference>
<dbReference type="SMART" id="SM00025">
    <property type="entry name" value="Pumilio"/>
    <property type="match status" value="3"/>
</dbReference>
<dbReference type="PROSITE" id="PS50302">
    <property type="entry name" value="PUM"/>
    <property type="match status" value="1"/>
</dbReference>
<dbReference type="Pfam" id="PF00806">
    <property type="entry name" value="PUF"/>
    <property type="match status" value="3"/>
</dbReference>
<keyword evidence="6" id="KW-1185">Reference proteome</keyword>
<organism evidence="5 6">
    <name type="scientific">Aegilops tauschii subsp. strangulata</name>
    <name type="common">Goatgrass</name>
    <dbReference type="NCBI Taxonomy" id="200361"/>
    <lineage>
        <taxon>Eukaryota</taxon>
        <taxon>Viridiplantae</taxon>
        <taxon>Streptophyta</taxon>
        <taxon>Embryophyta</taxon>
        <taxon>Tracheophyta</taxon>
        <taxon>Spermatophyta</taxon>
        <taxon>Magnoliopsida</taxon>
        <taxon>Liliopsida</taxon>
        <taxon>Poales</taxon>
        <taxon>Poaceae</taxon>
        <taxon>BOP clade</taxon>
        <taxon>Pooideae</taxon>
        <taxon>Triticodae</taxon>
        <taxon>Triticeae</taxon>
        <taxon>Triticinae</taxon>
        <taxon>Aegilops</taxon>
    </lineage>
</organism>
<reference evidence="6" key="2">
    <citation type="journal article" date="2017" name="Nat. Plants">
        <title>The Aegilops tauschii genome reveals multiple impacts of transposons.</title>
        <authorList>
            <person name="Zhao G."/>
            <person name="Zou C."/>
            <person name="Li K."/>
            <person name="Wang K."/>
            <person name="Li T."/>
            <person name="Gao L."/>
            <person name="Zhang X."/>
            <person name="Wang H."/>
            <person name="Yang Z."/>
            <person name="Liu X."/>
            <person name="Jiang W."/>
            <person name="Mao L."/>
            <person name="Kong X."/>
            <person name="Jiao Y."/>
            <person name="Jia J."/>
        </authorList>
    </citation>
    <scope>NUCLEOTIDE SEQUENCE [LARGE SCALE GENOMIC DNA]</scope>
    <source>
        <strain evidence="6">cv. AL8/78</strain>
    </source>
</reference>
<evidence type="ECO:0000256" key="1">
    <source>
        <dbReference type="ARBA" id="ARBA00022737"/>
    </source>
</evidence>
<dbReference type="InterPro" id="IPR016024">
    <property type="entry name" value="ARM-type_fold"/>
</dbReference>
<sequence length="182" mass="20583">DKLESELGSRCLAVCFRNARADHLKDFEKAVCEGAIAMAMGQYSNYFMQGVLEHGDIGVQYAVVDQLMTEVASLCCHRYGHYVVQSCILKSGDYRGELLRRLIQELERLGDTQLAGLVKNRFGSRVLSRLLDTAETPRFRSERWGWELAQRIRRASAAHLGPDLEKTNAKRVMKSVDRMGLS</sequence>
<dbReference type="InterPro" id="IPR001313">
    <property type="entry name" value="Pumilio_RNA-bd_rpt"/>
</dbReference>
<reference evidence="5" key="4">
    <citation type="submission" date="2019-03" db="UniProtKB">
        <authorList>
            <consortium name="EnsemblPlants"/>
        </authorList>
    </citation>
    <scope>IDENTIFICATION</scope>
</reference>
<protein>
    <recommendedName>
        <fullName evidence="4">PUM-HD domain-containing protein</fullName>
    </recommendedName>
</protein>
<evidence type="ECO:0000313" key="6">
    <source>
        <dbReference type="Proteomes" id="UP000015105"/>
    </source>
</evidence>
<evidence type="ECO:0000256" key="2">
    <source>
        <dbReference type="ARBA" id="ARBA00022845"/>
    </source>
</evidence>
<dbReference type="PANTHER" id="PTHR12537:SF133">
    <property type="entry name" value="OS03G0193150 PROTEIN"/>
    <property type="match status" value="1"/>
</dbReference>
<reference evidence="6" key="1">
    <citation type="journal article" date="2014" name="Science">
        <title>Ancient hybridizations among the ancestral genomes of bread wheat.</title>
        <authorList>
            <consortium name="International Wheat Genome Sequencing Consortium,"/>
            <person name="Marcussen T."/>
            <person name="Sandve S.R."/>
            <person name="Heier L."/>
            <person name="Spannagl M."/>
            <person name="Pfeifer M."/>
            <person name="Jakobsen K.S."/>
            <person name="Wulff B.B."/>
            <person name="Steuernagel B."/>
            <person name="Mayer K.F."/>
            <person name="Olsen O.A."/>
        </authorList>
    </citation>
    <scope>NUCLEOTIDE SEQUENCE [LARGE SCALE GENOMIC DNA]</scope>
    <source>
        <strain evidence="6">cv. AL8/78</strain>
    </source>
</reference>
<feature type="domain" description="PUM-HD" evidence="4">
    <location>
        <begin position="1"/>
        <end position="180"/>
    </location>
</feature>
<dbReference type="Gramene" id="AET4Gv20655800.1">
    <property type="protein sequence ID" value="AET4Gv20655800.1"/>
    <property type="gene ID" value="AET4Gv20655800"/>
</dbReference>
<evidence type="ECO:0000256" key="3">
    <source>
        <dbReference type="PROSITE-ProRule" id="PRU00317"/>
    </source>
</evidence>
<dbReference type="InterPro" id="IPR011989">
    <property type="entry name" value="ARM-like"/>
</dbReference>
<dbReference type="STRING" id="200361.A0A453IRX2"/>
<dbReference type="EnsemblPlants" id="AET4Gv20655800.1">
    <property type="protein sequence ID" value="AET4Gv20655800.1"/>
    <property type="gene ID" value="AET4Gv20655800"/>
</dbReference>
<dbReference type="GO" id="GO:0003729">
    <property type="term" value="F:mRNA binding"/>
    <property type="evidence" value="ECO:0007669"/>
    <property type="project" value="TreeGrafter"/>
</dbReference>
<feature type="repeat" description="Pumilio" evidence="3">
    <location>
        <begin position="66"/>
        <end position="104"/>
    </location>
</feature>
<dbReference type="GO" id="GO:0005737">
    <property type="term" value="C:cytoplasm"/>
    <property type="evidence" value="ECO:0007669"/>
    <property type="project" value="TreeGrafter"/>
</dbReference>
<name>A0A453IRX2_AEGTS</name>
<keyword evidence="2" id="KW-0810">Translation regulation</keyword>
<evidence type="ECO:0000259" key="4">
    <source>
        <dbReference type="PROSITE" id="PS50303"/>
    </source>
</evidence>